<evidence type="ECO:0000256" key="1">
    <source>
        <dbReference type="SAM" id="MobiDB-lite"/>
    </source>
</evidence>
<comment type="caution">
    <text evidence="2">The sequence shown here is derived from an EMBL/GenBank/DDBJ whole genome shotgun (WGS) entry which is preliminary data.</text>
</comment>
<feature type="region of interest" description="Disordered" evidence="1">
    <location>
        <begin position="54"/>
        <end position="75"/>
    </location>
</feature>
<protein>
    <submittedName>
        <fullName evidence="2">Uncharacterized protein</fullName>
    </submittedName>
</protein>
<organism evidence="2 3">
    <name type="scientific">Acer negundo</name>
    <name type="common">Box elder</name>
    <dbReference type="NCBI Taxonomy" id="4023"/>
    <lineage>
        <taxon>Eukaryota</taxon>
        <taxon>Viridiplantae</taxon>
        <taxon>Streptophyta</taxon>
        <taxon>Embryophyta</taxon>
        <taxon>Tracheophyta</taxon>
        <taxon>Spermatophyta</taxon>
        <taxon>Magnoliopsida</taxon>
        <taxon>eudicotyledons</taxon>
        <taxon>Gunneridae</taxon>
        <taxon>Pentapetalae</taxon>
        <taxon>rosids</taxon>
        <taxon>malvids</taxon>
        <taxon>Sapindales</taxon>
        <taxon>Sapindaceae</taxon>
        <taxon>Hippocastanoideae</taxon>
        <taxon>Acereae</taxon>
        <taxon>Acer</taxon>
    </lineage>
</organism>
<name>A0AAD5NU53_ACENE</name>
<reference evidence="2" key="2">
    <citation type="submission" date="2023-02" db="EMBL/GenBank/DDBJ databases">
        <authorList>
            <person name="Swenson N.G."/>
            <person name="Wegrzyn J.L."/>
            <person name="Mcevoy S.L."/>
        </authorList>
    </citation>
    <scope>NUCLEOTIDE SEQUENCE</scope>
    <source>
        <strain evidence="2">91603</strain>
        <tissue evidence="2">Leaf</tissue>
    </source>
</reference>
<evidence type="ECO:0000313" key="2">
    <source>
        <dbReference type="EMBL" id="KAI9180864.1"/>
    </source>
</evidence>
<dbReference type="EMBL" id="JAJSOW010000101">
    <property type="protein sequence ID" value="KAI9180864.1"/>
    <property type="molecule type" value="Genomic_DNA"/>
</dbReference>
<dbReference type="AlphaFoldDB" id="A0AAD5NU53"/>
<accession>A0AAD5NU53</accession>
<evidence type="ECO:0000313" key="3">
    <source>
        <dbReference type="Proteomes" id="UP001064489"/>
    </source>
</evidence>
<proteinExistence type="predicted"/>
<reference evidence="2" key="1">
    <citation type="journal article" date="2022" name="Plant J.">
        <title>Strategies of tolerance reflected in two North American maple genomes.</title>
        <authorList>
            <person name="McEvoy S.L."/>
            <person name="Sezen U.U."/>
            <person name="Trouern-Trend A."/>
            <person name="McMahon S.M."/>
            <person name="Schaberg P.G."/>
            <person name="Yang J."/>
            <person name="Wegrzyn J.L."/>
            <person name="Swenson N.G."/>
        </authorList>
    </citation>
    <scope>NUCLEOTIDE SEQUENCE</scope>
    <source>
        <strain evidence="2">91603</strain>
    </source>
</reference>
<gene>
    <name evidence="2" type="ORF">LWI28_008850</name>
</gene>
<keyword evidence="3" id="KW-1185">Reference proteome</keyword>
<sequence length="75" mass="7827">MLVGVPSITEGDVGAADDDYHRKLRSHSATENVKGDAVVDQADAKVQTGTIWGLSAGPHQAHKRGNNAYEGGKIG</sequence>
<dbReference type="Proteomes" id="UP001064489">
    <property type="component" value="Chromosome 4"/>
</dbReference>